<evidence type="ECO:0000313" key="18">
    <source>
        <dbReference type="Proteomes" id="UP001445076"/>
    </source>
</evidence>
<dbReference type="InterPro" id="IPR027272">
    <property type="entry name" value="Piezo"/>
</dbReference>
<feature type="compositionally biased region" description="Basic and acidic residues" evidence="10">
    <location>
        <begin position="354"/>
        <end position="368"/>
    </location>
</feature>
<feature type="domain" description="Piezo TM25-28" evidence="13">
    <location>
        <begin position="1124"/>
        <end position="1355"/>
    </location>
</feature>
<feature type="transmembrane region" description="Helical" evidence="11">
    <location>
        <begin position="61"/>
        <end position="83"/>
    </location>
</feature>
<feature type="transmembrane region" description="Helical" evidence="11">
    <location>
        <begin position="284"/>
        <end position="305"/>
    </location>
</feature>
<keyword evidence="18" id="KW-1185">Reference proteome</keyword>
<feature type="transmembrane region" description="Helical" evidence="11">
    <location>
        <begin position="915"/>
        <end position="933"/>
    </location>
</feature>
<feature type="transmembrane region" description="Helical" evidence="11">
    <location>
        <begin position="2207"/>
        <end position="2228"/>
    </location>
</feature>
<evidence type="ECO:0000256" key="2">
    <source>
        <dbReference type="ARBA" id="ARBA00007821"/>
    </source>
</evidence>
<dbReference type="InterPro" id="IPR056770">
    <property type="entry name" value="Piezo_THU9_anchor"/>
</dbReference>
<evidence type="ECO:0008006" key="19">
    <source>
        <dbReference type="Google" id="ProtNLM"/>
    </source>
</evidence>
<feature type="transmembrane region" description="Helical" evidence="11">
    <location>
        <begin position="220"/>
        <end position="239"/>
    </location>
</feature>
<feature type="compositionally biased region" description="Basic residues" evidence="10">
    <location>
        <begin position="2003"/>
        <end position="2012"/>
    </location>
</feature>
<feature type="transmembrane region" description="Helical" evidence="11">
    <location>
        <begin position="706"/>
        <end position="727"/>
    </location>
</feature>
<evidence type="ECO:0000256" key="3">
    <source>
        <dbReference type="ARBA" id="ARBA00022448"/>
    </source>
</evidence>
<dbReference type="Pfam" id="PF15917">
    <property type="entry name" value="Piezo_TM25-28"/>
    <property type="match status" value="1"/>
</dbReference>
<feature type="transmembrane region" description="Helical" evidence="11">
    <location>
        <begin position="1166"/>
        <end position="1183"/>
    </location>
</feature>
<evidence type="ECO:0000256" key="9">
    <source>
        <dbReference type="ARBA" id="ARBA00023303"/>
    </source>
</evidence>
<protein>
    <recommendedName>
        <fullName evidence="19">Piezo-type mechanosensitive ion channel component</fullName>
    </recommendedName>
</protein>
<evidence type="ECO:0000256" key="7">
    <source>
        <dbReference type="ARBA" id="ARBA00023065"/>
    </source>
</evidence>
<keyword evidence="6 11" id="KW-1133">Transmembrane helix</keyword>
<feature type="transmembrane region" description="Helical" evidence="11">
    <location>
        <begin position="36"/>
        <end position="54"/>
    </location>
</feature>
<organism evidence="17 18">
    <name type="scientific">Cherax quadricarinatus</name>
    <name type="common">Australian red claw crayfish</name>
    <dbReference type="NCBI Taxonomy" id="27406"/>
    <lineage>
        <taxon>Eukaryota</taxon>
        <taxon>Metazoa</taxon>
        <taxon>Ecdysozoa</taxon>
        <taxon>Arthropoda</taxon>
        <taxon>Crustacea</taxon>
        <taxon>Multicrustacea</taxon>
        <taxon>Malacostraca</taxon>
        <taxon>Eumalacostraca</taxon>
        <taxon>Eucarida</taxon>
        <taxon>Decapoda</taxon>
        <taxon>Pleocyemata</taxon>
        <taxon>Astacidea</taxon>
        <taxon>Parastacoidea</taxon>
        <taxon>Parastacidae</taxon>
        <taxon>Cherax</taxon>
    </lineage>
</organism>
<evidence type="ECO:0000259" key="14">
    <source>
        <dbReference type="Pfam" id="PF23188"/>
    </source>
</evidence>
<feature type="compositionally biased region" description="Low complexity" evidence="10">
    <location>
        <begin position="1457"/>
        <end position="1466"/>
    </location>
</feature>
<keyword evidence="9" id="KW-0407">Ion channel</keyword>
<feature type="transmembrane region" description="Helical" evidence="11">
    <location>
        <begin position="472"/>
        <end position="488"/>
    </location>
</feature>
<feature type="transmembrane region" description="Helical" evidence="11">
    <location>
        <begin position="810"/>
        <end position="838"/>
    </location>
</feature>
<feature type="compositionally biased region" description="Low complexity" evidence="10">
    <location>
        <begin position="1804"/>
        <end position="1826"/>
    </location>
</feature>
<evidence type="ECO:0000259" key="15">
    <source>
        <dbReference type="Pfam" id="PF24871"/>
    </source>
</evidence>
<feature type="transmembrane region" description="Helical" evidence="11">
    <location>
        <begin position="2178"/>
        <end position="2198"/>
    </location>
</feature>
<feature type="transmembrane region" description="Helical" evidence="11">
    <location>
        <begin position="12"/>
        <end position="30"/>
    </location>
</feature>
<dbReference type="EMBL" id="JARKIK010000081">
    <property type="protein sequence ID" value="KAK8725948.1"/>
    <property type="molecule type" value="Genomic_DNA"/>
</dbReference>
<proteinExistence type="inferred from homology"/>
<comment type="subcellular location">
    <subcellularLocation>
        <location evidence="1">Cell membrane</location>
        <topology evidence="1">Multi-pass membrane protein</topology>
    </subcellularLocation>
</comment>
<accession>A0AAW0WDX7</accession>
<feature type="region of interest" description="Disordered" evidence="10">
    <location>
        <begin position="1804"/>
        <end position="1865"/>
    </location>
</feature>
<feature type="transmembrane region" description="Helical" evidence="11">
    <location>
        <begin position="624"/>
        <end position="646"/>
    </location>
</feature>
<feature type="transmembrane region" description="Helical" evidence="11">
    <location>
        <begin position="188"/>
        <end position="208"/>
    </location>
</feature>
<evidence type="ECO:0000313" key="17">
    <source>
        <dbReference type="EMBL" id="KAK8725948.1"/>
    </source>
</evidence>
<feature type="transmembrane region" description="Helical" evidence="11">
    <location>
        <begin position="442"/>
        <end position="460"/>
    </location>
</feature>
<dbReference type="GO" id="GO:0008381">
    <property type="term" value="F:mechanosensitive monoatomic ion channel activity"/>
    <property type="evidence" value="ECO:0007669"/>
    <property type="project" value="InterPro"/>
</dbReference>
<evidence type="ECO:0000256" key="10">
    <source>
        <dbReference type="SAM" id="MobiDB-lite"/>
    </source>
</evidence>
<dbReference type="Pfam" id="PF12166">
    <property type="entry name" value="Piezo_cap"/>
    <property type="match status" value="1"/>
</dbReference>
<feature type="domain" description="Piezo TM1-24" evidence="15">
    <location>
        <begin position="28"/>
        <end position="733"/>
    </location>
</feature>
<feature type="compositionally biased region" description="Basic and acidic residues" evidence="10">
    <location>
        <begin position="1426"/>
        <end position="1435"/>
    </location>
</feature>
<feature type="transmembrane region" description="Helical" evidence="11">
    <location>
        <begin position="600"/>
        <end position="618"/>
    </location>
</feature>
<comment type="similarity">
    <text evidence="2">Belongs to the PIEZO (TC 1.A.75) family.</text>
</comment>
<keyword evidence="5 11" id="KW-0812">Transmembrane</keyword>
<feature type="compositionally biased region" description="Polar residues" evidence="10">
    <location>
        <begin position="1974"/>
        <end position="1992"/>
    </location>
</feature>
<evidence type="ECO:0000256" key="11">
    <source>
        <dbReference type="SAM" id="Phobius"/>
    </source>
</evidence>
<dbReference type="Pfam" id="PF24874">
    <property type="entry name" value="Piezo_THU9_anchor"/>
    <property type="match status" value="1"/>
</dbReference>
<feature type="compositionally biased region" description="Pro residues" evidence="10">
    <location>
        <begin position="1474"/>
        <end position="1494"/>
    </location>
</feature>
<comment type="caution">
    <text evidence="17">The sequence shown here is derived from an EMBL/GenBank/DDBJ whole genome shotgun (WGS) entry which is preliminary data.</text>
</comment>
<dbReference type="GO" id="GO:0005886">
    <property type="term" value="C:plasma membrane"/>
    <property type="evidence" value="ECO:0007669"/>
    <property type="project" value="UniProtKB-SubCell"/>
</dbReference>
<dbReference type="Pfam" id="PF23188">
    <property type="entry name" value="THU_Piezo1"/>
    <property type="match status" value="1"/>
</dbReference>
<feature type="domain" description="Piezo non-specific cation channel cap" evidence="12">
    <location>
        <begin position="2408"/>
        <end position="2707"/>
    </location>
</feature>
<keyword evidence="3" id="KW-0813">Transport</keyword>
<feature type="region of interest" description="Disordered" evidence="10">
    <location>
        <begin position="1426"/>
        <end position="1526"/>
    </location>
</feature>
<evidence type="ECO:0000259" key="16">
    <source>
        <dbReference type="Pfam" id="PF24874"/>
    </source>
</evidence>
<dbReference type="Pfam" id="PF24871">
    <property type="entry name" value="Piezo_TM1-24"/>
    <property type="match status" value="1"/>
</dbReference>
<keyword evidence="7" id="KW-0406">Ion transport</keyword>
<evidence type="ECO:0000259" key="12">
    <source>
        <dbReference type="Pfam" id="PF12166"/>
    </source>
</evidence>
<dbReference type="Proteomes" id="UP001445076">
    <property type="component" value="Unassembled WGS sequence"/>
</dbReference>
<feature type="transmembrane region" description="Helical" evidence="11">
    <location>
        <begin position="1025"/>
        <end position="1048"/>
    </location>
</feature>
<feature type="transmembrane region" description="Helical" evidence="11">
    <location>
        <begin position="2136"/>
        <end position="2158"/>
    </location>
</feature>
<feature type="domain" description="Piezo transmembrane helical unit" evidence="14">
    <location>
        <begin position="1680"/>
        <end position="1798"/>
    </location>
</feature>
<feature type="region of interest" description="Disordered" evidence="10">
    <location>
        <begin position="1974"/>
        <end position="2030"/>
    </location>
</feature>
<keyword evidence="8 11" id="KW-0472">Membrane</keyword>
<evidence type="ECO:0000256" key="6">
    <source>
        <dbReference type="ARBA" id="ARBA00022989"/>
    </source>
</evidence>
<evidence type="ECO:0000256" key="4">
    <source>
        <dbReference type="ARBA" id="ARBA00022475"/>
    </source>
</evidence>
<evidence type="ECO:0000256" key="8">
    <source>
        <dbReference type="ARBA" id="ARBA00023136"/>
    </source>
</evidence>
<dbReference type="PANTHER" id="PTHR47049:SF2">
    <property type="entry name" value="PIEZO-TYPE MECHANOSENSITIVE ION CHANNEL HOMOLOG"/>
    <property type="match status" value="1"/>
</dbReference>
<evidence type="ECO:0000259" key="13">
    <source>
        <dbReference type="Pfam" id="PF15917"/>
    </source>
</evidence>
<sequence length="2721" mass="307801">MAAAHQMAANLIFRLMLPLVLGICAVLRFSLMSLSYLLLLMAIPLLPAPTFHTMRGHTGRYLKAVLGISIVNFLLQLIFQIVLLSLPPYGYFLPQCEFLEKVLRHLGFVRLDGVSEVDGTRWLLPECVLLVFSPGVYVACLKLTAHTNSDLHLPTHATPDNNKNLGLRLLNAVGTYMAMAMTGGASVMVPSVTSAVYFVVFMASATYWSLNNSLGRRFGYVCRGVMILAGVHLVCLYIYQAQWLQEYIPPDSLCARVFGLTAVVGTECRDPRSAPLTTTEWSRFLNPILLLVLYYVLAFESQFLLSNKAALLSPVGSSVRYLIRRSTIRSRSMKSGRSSALEMRSGRASRRRIPHDAQVVEKTEKTEKLLPSSPATQLESADGSGEVVGDNGGGVGVREEEGSEEDNPLQRLIAPLISVFQLVIRSSYIATNIVMMAWSITYHSWLTFVLLLWACVLWMIPNQRAAMLRCSPFLVVYAELLLVLQYIYCMDLTDDELPSQVEAVNLGQIGLVKYPYLPCKPLLVKVLYTTMFWITLRQYVQEVIEVTKREMSTAAALQPFTVAVSTTTTGQPVTTLVSSAHDDSNASPLMQRLGQWVRSLLVKFWIWVVAIMLFVFGIQGSEVVIFRIMYMVLFLIFTITFQLSYFAWRNFLYGFWLTVIIYQMFVLVLTYTYQFDNFPEYWQNYTGIPIQLQNDMGLEVYDTGRLFIKLMTPTFFVIVTIIQVHYFHKDFLELSDIEKIQDQPVITETGKQEAKVAAPSCPNLLDSCTLDDIKAMLEYHGLKILAQIQDTMAAAMELGWRFLELHLMKIVLGSVIMLACYDVCALHWAFALLATIAVPCPEKIQIAICRTCVVLSSLLLIVRMIYQIDYIDPEGWAANCSLYDNLTWTPYPLNETANNAVWLGLSKAPNLPKYLKGYIGIIVVITVQAVVVIRQEYQRKLTGLPPPPPGVLFPNITRAVADDGIPECTKFLLNYGFYKFGVEVCLMSLVAVIGTRLDVYSLIYAGWLCYFYNRERKDIARVWKAFVIFITVLIPLQYLMCVGIPPGICTDYPWAGVMDPELREWLFFPDFVKPPESYKIVTDFCLLIFAVCQQHVFDIEFADGAESFEGGSNREIVHEDPASLVNPIPDFVTYSRNYLDMVKVVVFFTSYWITLAVMFLGGTNRVTLFAMGYVLGAFIFLWQGNEFYLRPFPTILRLWNYLLGYNVGVIVVKTLLQLLGCVFLAPLSINVCWLVQLFGIACVKKFGDDSDEKIVADLADHCAVPKSEAGLMWDGICFGFLLMQRRLFSSYYFQHLVTEMKAQTKLASRGAELIAELMQKEIAEQQAAEREVLNKIKEKMERIKASQQLVNCQQPREPASHYEAIRSGDYYMFEEYGDYEGLAPLEIPEEPPQDDTTQGLTVSELLSSALKTDIVEAAEEAKIARLSETDAESRRSSFVRRPVHRTLSGRSQVSMISRTSRTTSRSVRIHPRPRSPPAVPHSPPPLPLSPPPHRSPLALGRPPPPSTLPPLPPLPQLDGGYLADDSTAHDYSEIEPAEPQGLAPMLRKIVHWAKFGWELLESLMISATQQLNKLSKDYRYVASCLSEEKKRLKESEGFRVMPGVATQPPPHGQDWADLPINQHGYGGQEPLEIRVEKASEDKTDDSVDFVDPTEGAEKEFQKEQPPVVKLMIALWYAMLSRSELVSYIMIFVNQIKSASVLSLPLPFMVFLWGSLSVPRPTKTFWITVIAYTEVIVVVKYLFQFDFFPWNQVERLNAPFWPPRIIGVEKKNRYAVYDLALLLVVFFHRFMLKSLGLWKETSDMSPSASARSSPSPSSSPSSFTHSRMSSDQRQRKMAVSTTPVPTYKDDGSHFSESGDGSTLSYTKDTSLLSKDTKDSSLTSKDTKESSLTSKDYKDISLTSNTKDSSFFSSTKDTSSTKESSLPTTLKEGSLTWQEQESALLLNINDDTLISRASEPMPESMLTHYQQLSEDGQTVTAGSGSDMSRASRQRSGSEVDYRKTWSPHHYHARHSSLVSQVPGGGGIGTRGSSLVVRPEHRRHLSEGSHVSFNQRALSETSHCTHVSQSAASDSVHVTCAACNLQAFKDFQKPDMEEVKENIQQLPKLAKGGAHRLTEKIHSFLHSLLHQESHVSVDVYAYMFFCDFFNFFVLIVGFSAFGTQQGDGGVRAYLEDNRVPIPFLVMLILQFGLIIVDRALFLRKFILGKLIFQVALTFGIHIWMFFILPAVTEREFNAKRPPQIWYMVKCLNLLLSAYQIRCGYPTRILGNFLCKQFNYLNLFSFRLFMSVPFLFELRTLMDWIWTDTSMSLSDWMKMEDIFSHIFQLKCERRAEIEYPQGRGESKRKIIKYGMGGCALFGVIALIWFPLVLFALSNTVGQPNPPYDVTVEITMGAYQPIFRMTAQQQSLHKFTQQEWDTFNYHYRTNRQAQTFLSNYDFPDVVVAKLNGNSTAIWGISPPAQGSLIEDLKSNHTIRLKVNWSVKRPSNSPDISAECKNQVEVNLEAYKGSKRNPIREEFARILEGEVNETAVLIPNLFPKFIKVTNKGQADYVVQLEEKKRGFVDLKFTLQSAGFKNLSSRQQWWEVEEDCTNGYYDWMPGGRQCHFLTVYTFSDKAFPKGLSFISGGGIVGMYTTLVLVAGKMLRGYFAGSAMKIMFDDLPNVDRILQLCLDIYLVRESSELELEEDLFAKLVFLFRSPETLIKWTRPPEEETPEEDDPQLE</sequence>
<feature type="compositionally biased region" description="Pro residues" evidence="10">
    <location>
        <begin position="1501"/>
        <end position="1515"/>
    </location>
</feature>
<feature type="transmembrane region" description="Helical" evidence="11">
    <location>
        <begin position="653"/>
        <end position="673"/>
    </location>
</feature>
<feature type="transmembrane region" description="Helical" evidence="11">
    <location>
        <begin position="2349"/>
        <end position="2372"/>
    </location>
</feature>
<dbReference type="InterPro" id="IPR031334">
    <property type="entry name" value="Piezo_cap_dom"/>
</dbReference>
<reference evidence="17 18" key="1">
    <citation type="journal article" date="2024" name="BMC Genomics">
        <title>Genome assembly of redclaw crayfish (Cherax quadricarinatus) provides insights into its immune adaptation and hypoxia tolerance.</title>
        <authorList>
            <person name="Liu Z."/>
            <person name="Zheng J."/>
            <person name="Li H."/>
            <person name="Fang K."/>
            <person name="Wang S."/>
            <person name="He J."/>
            <person name="Zhou D."/>
            <person name="Weng S."/>
            <person name="Chi M."/>
            <person name="Gu Z."/>
            <person name="He J."/>
            <person name="Li F."/>
            <person name="Wang M."/>
        </authorList>
    </citation>
    <scope>NUCLEOTIDE SEQUENCE [LARGE SCALE GENOMIC DNA]</scope>
    <source>
        <strain evidence="17">ZL_2023a</strain>
    </source>
</reference>
<feature type="transmembrane region" description="Helical" evidence="11">
    <location>
        <begin position="1141"/>
        <end position="1159"/>
    </location>
</feature>
<feature type="compositionally biased region" description="Low complexity" evidence="10">
    <location>
        <begin position="1906"/>
        <end position="1923"/>
    </location>
</feature>
<name>A0AAW0WDX7_CHEQU</name>
<feature type="compositionally biased region" description="Polar residues" evidence="10">
    <location>
        <begin position="1853"/>
        <end position="1864"/>
    </location>
</feature>
<keyword evidence="4" id="KW-1003">Cell membrane</keyword>
<evidence type="ECO:0000256" key="1">
    <source>
        <dbReference type="ARBA" id="ARBA00004651"/>
    </source>
</evidence>
<dbReference type="InterPro" id="IPR056768">
    <property type="entry name" value="THU_Piezo"/>
</dbReference>
<dbReference type="InterPro" id="IPR031805">
    <property type="entry name" value="Piezo_TM25-28"/>
</dbReference>
<feature type="transmembrane region" description="Helical" evidence="11">
    <location>
        <begin position="986"/>
        <end position="1013"/>
    </location>
</feature>
<feature type="domain" description="Piezo THU9 and anchor" evidence="16">
    <location>
        <begin position="2134"/>
        <end position="2371"/>
    </location>
</feature>
<feature type="region of interest" description="Disordered" evidence="10">
    <location>
        <begin position="333"/>
        <end position="406"/>
    </location>
</feature>
<dbReference type="InterPro" id="IPR056769">
    <property type="entry name" value="Piezo_TM1-24"/>
</dbReference>
<gene>
    <name evidence="17" type="ORF">OTU49_010567</name>
</gene>
<evidence type="ECO:0000256" key="5">
    <source>
        <dbReference type="ARBA" id="ARBA00022692"/>
    </source>
</evidence>
<dbReference type="PANTHER" id="PTHR47049">
    <property type="entry name" value="PIEZO-TYPE MECHANOSENSITIVE ION CHANNEL HOMOLOG"/>
    <property type="match status" value="1"/>
</dbReference>
<feature type="region of interest" description="Disordered" evidence="10">
    <location>
        <begin position="1906"/>
        <end position="1926"/>
    </location>
</feature>